<evidence type="ECO:0000313" key="3">
    <source>
        <dbReference type="EMBL" id="CAE0095457.1"/>
    </source>
</evidence>
<feature type="region of interest" description="Disordered" evidence="1">
    <location>
        <begin position="32"/>
        <end position="100"/>
    </location>
</feature>
<evidence type="ECO:0000256" key="2">
    <source>
        <dbReference type="SAM" id="Phobius"/>
    </source>
</evidence>
<sequence>MQRRTALTQLWGGESVKDATVDKIRCSFALDTTRAEPIPEEEAPPSPFSPEPMVPASATTPAARFTTPAVTGPVDGTPMLGSPPVFGGAQGVSTTGVSAGEVQSELASERASMEEERRAVSSQFLQLRQAMEEQQQLTRTMQARLEAVQTEQRVLRQQLEKQASLAPATRRRADSLALLLFVIIIGLGGCLIYLMRLTAEANSAPREAPLIVDTSRDEL</sequence>
<protein>
    <submittedName>
        <fullName evidence="3">Uncharacterized protein</fullName>
    </submittedName>
</protein>
<organism evidence="3">
    <name type="scientific">Haptolina ericina</name>
    <dbReference type="NCBI Taxonomy" id="156174"/>
    <lineage>
        <taxon>Eukaryota</taxon>
        <taxon>Haptista</taxon>
        <taxon>Haptophyta</taxon>
        <taxon>Prymnesiophyceae</taxon>
        <taxon>Prymnesiales</taxon>
        <taxon>Prymnesiaceae</taxon>
        <taxon>Haptolina</taxon>
    </lineage>
</organism>
<keyword evidence="2" id="KW-1133">Transmembrane helix</keyword>
<proteinExistence type="predicted"/>
<feature type="compositionally biased region" description="Pro residues" evidence="1">
    <location>
        <begin position="44"/>
        <end position="53"/>
    </location>
</feature>
<gene>
    <name evidence="3" type="ORF">HERI1096_LOCUS2</name>
</gene>
<dbReference type="EMBL" id="HBHX01000007">
    <property type="protein sequence ID" value="CAE0095457.1"/>
    <property type="molecule type" value="Transcribed_RNA"/>
</dbReference>
<accession>A0A7S3AD45</accession>
<name>A0A7S3AD45_9EUKA</name>
<reference evidence="3" key="1">
    <citation type="submission" date="2021-01" db="EMBL/GenBank/DDBJ databases">
        <authorList>
            <person name="Corre E."/>
            <person name="Pelletier E."/>
            <person name="Niang G."/>
            <person name="Scheremetjew M."/>
            <person name="Finn R."/>
            <person name="Kale V."/>
            <person name="Holt S."/>
            <person name="Cochrane G."/>
            <person name="Meng A."/>
            <person name="Brown T."/>
            <person name="Cohen L."/>
        </authorList>
    </citation>
    <scope>NUCLEOTIDE SEQUENCE</scope>
    <source>
        <strain evidence="3">CCMP281</strain>
    </source>
</reference>
<evidence type="ECO:0000256" key="1">
    <source>
        <dbReference type="SAM" id="MobiDB-lite"/>
    </source>
</evidence>
<keyword evidence="2" id="KW-0812">Transmembrane</keyword>
<keyword evidence="2" id="KW-0472">Membrane</keyword>
<dbReference type="AlphaFoldDB" id="A0A7S3AD45"/>
<feature type="transmembrane region" description="Helical" evidence="2">
    <location>
        <begin position="176"/>
        <end position="195"/>
    </location>
</feature>
<feature type="compositionally biased region" description="Low complexity" evidence="1">
    <location>
        <begin position="55"/>
        <end position="71"/>
    </location>
</feature>